<comment type="caution">
    <text evidence="1">The sequence shown here is derived from an EMBL/GenBank/DDBJ whole genome shotgun (WGS) entry which is preliminary data.</text>
</comment>
<dbReference type="EMBL" id="ACFC01000012">
    <property type="protein sequence ID" value="EEE04968.1"/>
    <property type="molecule type" value="Genomic_DNA"/>
</dbReference>
<name>B9BWF1_9BURK</name>
<organism evidence="1 2">
    <name type="scientific">Burkholderia multivorans CGD2</name>
    <dbReference type="NCBI Taxonomy" id="513052"/>
    <lineage>
        <taxon>Bacteria</taxon>
        <taxon>Pseudomonadati</taxon>
        <taxon>Pseudomonadota</taxon>
        <taxon>Betaproteobacteria</taxon>
        <taxon>Burkholderiales</taxon>
        <taxon>Burkholderiaceae</taxon>
        <taxon>Burkholderia</taxon>
        <taxon>Burkholderia cepacia complex</taxon>
    </lineage>
</organism>
<accession>B9BWF1</accession>
<sequence length="153" mass="17029">MKDVEFTALLLLLLEEGPRGYSQDDLDKAFADRDSEWEARVECDARYRAAISYIAGVLAADEDLAVTRLRNQADFYALFGAIDSLQQDGQLGSTEQSAAALRRFVNTVDLLEAREADLALANYFDAARSASNDKGPRETRVRYMRSILAVKQA</sequence>
<evidence type="ECO:0000313" key="2">
    <source>
        <dbReference type="Proteomes" id="UP000004535"/>
    </source>
</evidence>
<gene>
    <name evidence="1" type="ORF">BURMUCGD2_3482</name>
</gene>
<dbReference type="AlphaFoldDB" id="B9BWF1"/>
<dbReference type="Proteomes" id="UP000004535">
    <property type="component" value="Unassembled WGS sequence"/>
</dbReference>
<reference evidence="1 2" key="1">
    <citation type="journal article" date="2012" name="J. Bacteriol.">
        <title>Draft Genome Sequence Determination for Cystic Fibrosis and Chronic Granulomatous Disease Burkholderia multivorans Isolates.</title>
        <authorList>
            <person name="Varga J.J."/>
            <person name="Losada L."/>
            <person name="Zelazny A.M."/>
            <person name="Brinkac L."/>
            <person name="Harkins D."/>
            <person name="Radune D."/>
            <person name="Hostetler J."/>
            <person name="Sampaio E.P."/>
            <person name="Ronning C.M."/>
            <person name="Nierman W.C."/>
            <person name="Greenberg D.E."/>
            <person name="Holland S.M."/>
            <person name="Goldberg J.B."/>
        </authorList>
    </citation>
    <scope>NUCLEOTIDE SEQUENCE [LARGE SCALE GENOMIC DNA]</scope>
    <source>
        <strain evidence="1 2">CGD2</strain>
    </source>
</reference>
<proteinExistence type="predicted"/>
<evidence type="ECO:0000313" key="1">
    <source>
        <dbReference type="EMBL" id="EEE04968.1"/>
    </source>
</evidence>
<protein>
    <submittedName>
        <fullName evidence="1">Uncharacterized protein</fullName>
    </submittedName>
</protein>